<feature type="region of interest" description="Disordered" evidence="1">
    <location>
        <begin position="1"/>
        <end position="32"/>
    </location>
</feature>
<reference evidence="4" key="1">
    <citation type="submission" date="2017-08" db="EMBL/GenBank/DDBJ databases">
        <authorList>
            <person name="Varghese N."/>
            <person name="Submissions S."/>
        </authorList>
    </citation>
    <scope>NUCLEOTIDE SEQUENCE [LARGE SCALE GENOMIC DNA]</scope>
    <source>
        <strain evidence="4">JA276</strain>
    </source>
</reference>
<evidence type="ECO:0000313" key="3">
    <source>
        <dbReference type="EMBL" id="SOC18966.1"/>
    </source>
</evidence>
<protein>
    <submittedName>
        <fullName evidence="3">Uncharacterized protein</fullName>
    </submittedName>
</protein>
<keyword evidence="2" id="KW-0812">Transmembrane</keyword>
<feature type="compositionally biased region" description="Basic and acidic residues" evidence="1">
    <location>
        <begin position="133"/>
        <end position="158"/>
    </location>
</feature>
<feature type="transmembrane region" description="Helical" evidence="2">
    <location>
        <begin position="218"/>
        <end position="236"/>
    </location>
</feature>
<dbReference type="AlphaFoldDB" id="A0A285TB04"/>
<name>A0A285TB04_9RHOB</name>
<evidence type="ECO:0000256" key="2">
    <source>
        <dbReference type="SAM" id="Phobius"/>
    </source>
</evidence>
<dbReference type="EMBL" id="OBMT01000017">
    <property type="protein sequence ID" value="SOC18966.1"/>
    <property type="molecule type" value="Genomic_DNA"/>
</dbReference>
<feature type="compositionally biased region" description="Pro residues" evidence="1">
    <location>
        <begin position="1"/>
        <end position="21"/>
    </location>
</feature>
<keyword evidence="2" id="KW-1133">Transmembrane helix</keyword>
<feature type="compositionally biased region" description="Basic and acidic residues" evidence="1">
    <location>
        <begin position="167"/>
        <end position="202"/>
    </location>
</feature>
<keyword evidence="4" id="KW-1185">Reference proteome</keyword>
<organism evidence="3 4">
    <name type="scientific">Rhodobacter maris</name>
    <dbReference type="NCBI Taxonomy" id="446682"/>
    <lineage>
        <taxon>Bacteria</taxon>
        <taxon>Pseudomonadati</taxon>
        <taxon>Pseudomonadota</taxon>
        <taxon>Alphaproteobacteria</taxon>
        <taxon>Rhodobacterales</taxon>
        <taxon>Rhodobacter group</taxon>
        <taxon>Rhodobacter</taxon>
    </lineage>
</organism>
<dbReference type="Proteomes" id="UP000219111">
    <property type="component" value="Unassembled WGS sequence"/>
</dbReference>
<keyword evidence="2" id="KW-0472">Membrane</keyword>
<sequence>MLTPLPSTPLPTAPGSQPLPLPQGATPQQGAASAQLLSVALPVALPAAAGAARPAPAAAEHAGPDLSLPLAETETALASALANAETTTSSASSRALVTAQMIGAGQMIGTETAPLQALLAQQAATRALPHAPPRSEPRRDGPAKATDHAPTDTFDPHAPHLPLTLGGRHDHEDALADDRSPGTDHAIDTDPRDAPLRRRDLALHPPPLDPPAALPSPWVIVGATFTSIVILAALLLL</sequence>
<accession>A0A285TB04</accession>
<evidence type="ECO:0000313" key="4">
    <source>
        <dbReference type="Proteomes" id="UP000219111"/>
    </source>
</evidence>
<proteinExistence type="predicted"/>
<gene>
    <name evidence="3" type="ORF">SAMN05877831_11742</name>
</gene>
<evidence type="ECO:0000256" key="1">
    <source>
        <dbReference type="SAM" id="MobiDB-lite"/>
    </source>
</evidence>
<dbReference type="RefSeq" id="WP_097071256.1">
    <property type="nucleotide sequence ID" value="NZ_OBMT01000017.1"/>
</dbReference>
<feature type="region of interest" description="Disordered" evidence="1">
    <location>
        <begin position="123"/>
        <end position="212"/>
    </location>
</feature>